<evidence type="ECO:0000259" key="4">
    <source>
        <dbReference type="Pfam" id="PF01212"/>
    </source>
</evidence>
<dbReference type="InterPro" id="IPR015421">
    <property type="entry name" value="PyrdxlP-dep_Trfase_major"/>
</dbReference>
<evidence type="ECO:0000256" key="1">
    <source>
        <dbReference type="ARBA" id="ARBA00001933"/>
    </source>
</evidence>
<comment type="caution">
    <text evidence="5">The sequence shown here is derived from an EMBL/GenBank/DDBJ whole genome shotgun (WGS) entry which is preliminary data.</text>
</comment>
<feature type="domain" description="Aromatic amino acid beta-eliminating lyase/threonine aldolase" evidence="4">
    <location>
        <begin position="56"/>
        <end position="289"/>
    </location>
</feature>
<dbReference type="InterPro" id="IPR001597">
    <property type="entry name" value="ArAA_b-elim_lyase/Thr_aldolase"/>
</dbReference>
<comment type="cofactor">
    <cofactor evidence="1">
        <name>pyridoxal 5'-phosphate</name>
        <dbReference type="ChEBI" id="CHEBI:597326"/>
    </cofactor>
</comment>
<dbReference type="InterPro" id="IPR015424">
    <property type="entry name" value="PyrdxlP-dep_Trfase"/>
</dbReference>
<evidence type="ECO:0000313" key="6">
    <source>
        <dbReference type="Proteomes" id="UP000675781"/>
    </source>
</evidence>
<comment type="similarity">
    <text evidence="2">Belongs to the threonine aldolase family.</text>
</comment>
<gene>
    <name evidence="5" type="ORF">KDL01_32140</name>
</gene>
<evidence type="ECO:0000256" key="2">
    <source>
        <dbReference type="ARBA" id="ARBA00006966"/>
    </source>
</evidence>
<accession>A0A941EX57</accession>
<dbReference type="Pfam" id="PF01212">
    <property type="entry name" value="Beta_elim_lyase"/>
    <property type="match status" value="1"/>
</dbReference>
<dbReference type="GO" id="GO:0006545">
    <property type="term" value="P:glycine biosynthetic process"/>
    <property type="evidence" value="ECO:0007669"/>
    <property type="project" value="TreeGrafter"/>
</dbReference>
<keyword evidence="6" id="KW-1185">Reference proteome</keyword>
<dbReference type="PANTHER" id="PTHR48097:SF9">
    <property type="entry name" value="L-THREONINE ALDOLASE"/>
    <property type="match status" value="1"/>
</dbReference>
<keyword evidence="3" id="KW-0663">Pyridoxal phosphate</keyword>
<dbReference type="RefSeq" id="WP_212532429.1">
    <property type="nucleotide sequence ID" value="NZ_JAGSOG010000245.1"/>
</dbReference>
<dbReference type="AlphaFoldDB" id="A0A941EX57"/>
<evidence type="ECO:0000313" key="5">
    <source>
        <dbReference type="EMBL" id="MBR7837967.1"/>
    </source>
</evidence>
<dbReference type="PANTHER" id="PTHR48097">
    <property type="entry name" value="L-THREONINE ALDOLASE-RELATED"/>
    <property type="match status" value="1"/>
</dbReference>
<protein>
    <recommendedName>
        <fullName evidence="4">Aromatic amino acid beta-eliminating lyase/threonine aldolase domain-containing protein</fullName>
    </recommendedName>
</protein>
<dbReference type="Proteomes" id="UP000675781">
    <property type="component" value="Unassembled WGS sequence"/>
</dbReference>
<evidence type="ECO:0000256" key="3">
    <source>
        <dbReference type="ARBA" id="ARBA00022898"/>
    </source>
</evidence>
<sequence length="381" mass="41578">MEDQLAENDLVTDLRTAMRGATRRLSGAPVTPLREQLADLVAQSEPWLDGYPDFYGDGLVATLERRVAELLGKPDAAYFPTGTMAQQVALRCWAAETGNDVVATHPLSHLELHERHAYRDLTGLRGRWPTLEPRLPTAADLRTVAEPFGTLSLELPLRDAGFVLPDWDTLAEVTAAARERGARIHFDGARLWESAAHFDRTLPQLAGLADSVYVSFYKSLGGVSGAAVAGPESFVAQLKEWRHRYGGQIYQQWPAVLTALVGLDRELPRLPEYVAQAKTVAAAFAEAAADFPGVHVYPELPHTHQFRLWVPFSARTMRAAVIGQIEDTGLGLLDRWAPGQAPDSAFSEVTAGAAALEWEPAEITAALRDLLTRARSGGSKD</sequence>
<organism evidence="5 6">
    <name type="scientific">Actinospica durhamensis</name>
    <dbReference type="NCBI Taxonomy" id="1508375"/>
    <lineage>
        <taxon>Bacteria</taxon>
        <taxon>Bacillati</taxon>
        <taxon>Actinomycetota</taxon>
        <taxon>Actinomycetes</taxon>
        <taxon>Catenulisporales</taxon>
        <taxon>Actinospicaceae</taxon>
        <taxon>Actinospica</taxon>
    </lineage>
</organism>
<dbReference type="Gene3D" id="3.40.640.10">
    <property type="entry name" value="Type I PLP-dependent aspartate aminotransferase-like (Major domain)"/>
    <property type="match status" value="1"/>
</dbReference>
<name>A0A941EX57_9ACTN</name>
<dbReference type="SUPFAM" id="SSF53383">
    <property type="entry name" value="PLP-dependent transferases"/>
    <property type="match status" value="1"/>
</dbReference>
<dbReference type="GO" id="GO:0006567">
    <property type="term" value="P:L-threonine catabolic process"/>
    <property type="evidence" value="ECO:0007669"/>
    <property type="project" value="TreeGrafter"/>
</dbReference>
<dbReference type="Gene3D" id="3.90.1150.10">
    <property type="entry name" value="Aspartate Aminotransferase, domain 1"/>
    <property type="match status" value="1"/>
</dbReference>
<dbReference type="GO" id="GO:0005829">
    <property type="term" value="C:cytosol"/>
    <property type="evidence" value="ECO:0007669"/>
    <property type="project" value="TreeGrafter"/>
</dbReference>
<dbReference type="GO" id="GO:0008732">
    <property type="term" value="F:L-allo-threonine aldolase activity"/>
    <property type="evidence" value="ECO:0007669"/>
    <property type="project" value="TreeGrafter"/>
</dbReference>
<reference evidence="5" key="1">
    <citation type="submission" date="2021-04" db="EMBL/GenBank/DDBJ databases">
        <title>Genome based classification of Actinospica acidithermotolerans sp. nov., an actinobacterium isolated from an Indonesian hot spring.</title>
        <authorList>
            <person name="Kusuma A.B."/>
            <person name="Putra K.E."/>
            <person name="Nafisah S."/>
            <person name="Loh J."/>
            <person name="Nouioui I."/>
            <person name="Goodfellow M."/>
        </authorList>
    </citation>
    <scope>NUCLEOTIDE SEQUENCE</scope>
    <source>
        <strain evidence="5">CSCA 57</strain>
    </source>
</reference>
<proteinExistence type="inferred from homology"/>
<dbReference type="EMBL" id="JAGSOG010000245">
    <property type="protein sequence ID" value="MBR7837967.1"/>
    <property type="molecule type" value="Genomic_DNA"/>
</dbReference>
<dbReference type="InterPro" id="IPR015422">
    <property type="entry name" value="PyrdxlP-dep_Trfase_small"/>
</dbReference>